<evidence type="ECO:0000313" key="2">
    <source>
        <dbReference type="Proteomes" id="UP000003639"/>
    </source>
</evidence>
<dbReference type="EMBL" id="AAXG02000005">
    <property type="protein sequence ID" value="EDN01420.1"/>
    <property type="molecule type" value="Genomic_DNA"/>
</dbReference>
<dbReference type="Proteomes" id="UP000003639">
    <property type="component" value="Unassembled WGS sequence"/>
</dbReference>
<keyword evidence="2" id="KW-1185">Reference proteome</keyword>
<sequence>MLCHRERPPSMKTDEILSCISIIAQKSPSSRKKRGMACGHAP</sequence>
<proteinExistence type="predicted"/>
<reference evidence="1 2" key="1">
    <citation type="submission" date="2007-04" db="EMBL/GenBank/DDBJ databases">
        <authorList>
            <person name="Fulton L."/>
            <person name="Clifton S."/>
            <person name="Fulton B."/>
            <person name="Xu J."/>
            <person name="Minx P."/>
            <person name="Pepin K.H."/>
            <person name="Johnson M."/>
            <person name="Thiruvilangam P."/>
            <person name="Bhonagiri V."/>
            <person name="Nash W.E."/>
            <person name="Mardis E.R."/>
            <person name="Wilson R.K."/>
        </authorList>
    </citation>
    <scope>NUCLEOTIDE SEQUENCE [LARGE SCALE GENOMIC DNA]</scope>
    <source>
        <strain evidence="1 2">ATCC 29799</strain>
    </source>
</reference>
<evidence type="ECO:0000313" key="1">
    <source>
        <dbReference type="EMBL" id="EDN01420.1"/>
    </source>
</evidence>
<protein>
    <submittedName>
        <fullName evidence="1">Uncharacterized protein</fullName>
    </submittedName>
</protein>
<comment type="caution">
    <text evidence="1">The sequence shown here is derived from an EMBL/GenBank/DDBJ whole genome shotgun (WGS) entry which is preliminary data.</text>
</comment>
<gene>
    <name evidence="1" type="ORF">BACCAP_00545</name>
</gene>
<organism evidence="1 2">
    <name type="scientific">Pseudoflavonifractor capillosus ATCC 29799</name>
    <dbReference type="NCBI Taxonomy" id="411467"/>
    <lineage>
        <taxon>Bacteria</taxon>
        <taxon>Bacillati</taxon>
        <taxon>Bacillota</taxon>
        <taxon>Clostridia</taxon>
        <taxon>Eubacteriales</taxon>
        <taxon>Oscillospiraceae</taxon>
        <taxon>Pseudoflavonifractor</taxon>
    </lineage>
</organism>
<reference evidence="1 2" key="2">
    <citation type="submission" date="2007-06" db="EMBL/GenBank/DDBJ databases">
        <title>Draft genome sequence of Pseudoflavonifractor capillosus ATCC 29799.</title>
        <authorList>
            <person name="Sudarsanam P."/>
            <person name="Ley R."/>
            <person name="Guruge J."/>
            <person name="Turnbaugh P.J."/>
            <person name="Mahowald M."/>
            <person name="Liep D."/>
            <person name="Gordon J."/>
        </authorList>
    </citation>
    <scope>NUCLEOTIDE SEQUENCE [LARGE SCALE GENOMIC DNA]</scope>
    <source>
        <strain evidence="1 2">ATCC 29799</strain>
    </source>
</reference>
<accession>A6NQS3</accession>
<dbReference type="AlphaFoldDB" id="A6NQS3"/>
<name>A6NQS3_9FIRM</name>